<dbReference type="AlphaFoldDB" id="A0A5K1UMS6"/>
<dbReference type="OMA" id="TEELHIR"/>
<accession>A0A5K1UMS6</accession>
<evidence type="ECO:0000313" key="2">
    <source>
        <dbReference type="Proteomes" id="UP000078387"/>
    </source>
</evidence>
<dbReference type="Proteomes" id="UP000078387">
    <property type="component" value="Unassembled WGS sequence"/>
</dbReference>
<protein>
    <recommendedName>
        <fullName evidence="3">C_GCAxxG_C_C family protein</fullName>
    </recommendedName>
</protein>
<sequence length="112" mass="11929">MATISEIAVEYHGAHKGNCSQSVAYGYSEVTGNRKELIEQLSGCGGGRAPEGYCGALYAAIQILGEDKKEACISKFKESSNGCTKCKEIRGGNVMPCRECVRTAAKCIEELA</sequence>
<dbReference type="VEuPathDB" id="AmoebaDB:EHI5A_136800"/>
<gene>
    <name evidence="1" type="ORF">CL6EHI_005970</name>
</gene>
<organism evidence="1 2">
    <name type="scientific">Entamoeba histolytica</name>
    <dbReference type="NCBI Taxonomy" id="5759"/>
    <lineage>
        <taxon>Eukaryota</taxon>
        <taxon>Amoebozoa</taxon>
        <taxon>Evosea</taxon>
        <taxon>Archamoebae</taxon>
        <taxon>Mastigamoebida</taxon>
        <taxon>Entamoebidae</taxon>
        <taxon>Entamoeba</taxon>
    </lineage>
</organism>
<proteinExistence type="predicted"/>
<dbReference type="VEuPathDB" id="AmoebaDB:EHI8A_106780"/>
<dbReference type="VEuPathDB" id="AmoebaDB:EHI_005970"/>
<dbReference type="VEuPathDB" id="AmoebaDB:KM1_175650"/>
<evidence type="ECO:0000313" key="1">
    <source>
        <dbReference type="EMBL" id="GAT95540.1"/>
    </source>
</evidence>
<name>A0A5K1UMS6_ENTHI</name>
<dbReference type="Pfam" id="PF09719">
    <property type="entry name" value="C_GCAxxG_C_C"/>
    <property type="match status" value="1"/>
</dbReference>
<reference evidence="1 2" key="1">
    <citation type="submission" date="2016-05" db="EMBL/GenBank/DDBJ databases">
        <title>First whole genome sequencing of Entamoeba histolytica HM1:IMSS-clone-6.</title>
        <authorList>
            <person name="Mukherjee Avik.K."/>
            <person name="Izumyama S."/>
            <person name="Nakada-Tsukui K."/>
            <person name="Nozaki T."/>
        </authorList>
    </citation>
    <scope>NUCLEOTIDE SEQUENCE [LARGE SCALE GENOMIC DNA]</scope>
    <source>
        <strain evidence="1 2">HM1:IMSS clone 6</strain>
    </source>
</reference>
<evidence type="ECO:0008006" key="3">
    <source>
        <dbReference type="Google" id="ProtNLM"/>
    </source>
</evidence>
<dbReference type="VEuPathDB" id="AmoebaDB:EHI7A_100260"/>
<dbReference type="EMBL" id="BDEQ01000001">
    <property type="protein sequence ID" value="GAT95540.1"/>
    <property type="molecule type" value="Genomic_DNA"/>
</dbReference>
<comment type="caution">
    <text evidence="1">The sequence shown here is derived from an EMBL/GenBank/DDBJ whole genome shotgun (WGS) entry which is preliminary data.</text>
</comment>
<dbReference type="InterPro" id="IPR010181">
    <property type="entry name" value="CGCAxxGCC_motif"/>
</dbReference>